<dbReference type="EMBL" id="CASHTH010004268">
    <property type="protein sequence ID" value="CAI8055305.1"/>
    <property type="molecule type" value="Genomic_DNA"/>
</dbReference>
<dbReference type="AlphaFoldDB" id="A0AA35TVN4"/>
<accession>A0AA35TVN4</accession>
<name>A0AA35TVN4_GEOBA</name>
<evidence type="ECO:0000313" key="1">
    <source>
        <dbReference type="EMBL" id="CAI8055305.1"/>
    </source>
</evidence>
<comment type="caution">
    <text evidence="1">The sequence shown here is derived from an EMBL/GenBank/DDBJ whole genome shotgun (WGS) entry which is preliminary data.</text>
</comment>
<proteinExistence type="predicted"/>
<reference evidence="1" key="1">
    <citation type="submission" date="2023-03" db="EMBL/GenBank/DDBJ databases">
        <authorList>
            <person name="Steffen K."/>
            <person name="Cardenas P."/>
        </authorList>
    </citation>
    <scope>NUCLEOTIDE SEQUENCE</scope>
</reference>
<sequence>MKPRRMRRRLPRCCAADATIWNSLRSLKCPRSARCSRGLQQPPVACWPACPARAAPVSACSKTRRRQPARRAPSLAIIRPGGCSRHGSSTMRQYELAGVEAMTRERQHAADGAGCPGPAGLLAQALCGRFRADQARAQQRRGRSHRLPLARV</sequence>
<dbReference type="Proteomes" id="UP001174909">
    <property type="component" value="Unassembled WGS sequence"/>
</dbReference>
<keyword evidence="2" id="KW-1185">Reference proteome</keyword>
<gene>
    <name evidence="1" type="ORF">GBAR_LOCUS30211</name>
</gene>
<organism evidence="1 2">
    <name type="scientific">Geodia barretti</name>
    <name type="common">Barrett's horny sponge</name>
    <dbReference type="NCBI Taxonomy" id="519541"/>
    <lineage>
        <taxon>Eukaryota</taxon>
        <taxon>Metazoa</taxon>
        <taxon>Porifera</taxon>
        <taxon>Demospongiae</taxon>
        <taxon>Heteroscleromorpha</taxon>
        <taxon>Tetractinellida</taxon>
        <taxon>Astrophorina</taxon>
        <taxon>Geodiidae</taxon>
        <taxon>Geodia</taxon>
    </lineage>
</organism>
<protein>
    <submittedName>
        <fullName evidence="1">Uncharacterized protein</fullName>
    </submittedName>
</protein>
<evidence type="ECO:0000313" key="2">
    <source>
        <dbReference type="Proteomes" id="UP001174909"/>
    </source>
</evidence>